<evidence type="ECO:0000256" key="1">
    <source>
        <dbReference type="SAM" id="Coils"/>
    </source>
</evidence>
<dbReference type="AlphaFoldDB" id="V2YV65"/>
<accession>V2YV65</accession>
<gene>
    <name evidence="2" type="ORF">Moror_12648</name>
</gene>
<organism evidence="2 3">
    <name type="scientific">Moniliophthora roreri (strain MCA 2997)</name>
    <name type="common">Cocoa frosty pod rot fungus</name>
    <name type="synonym">Crinipellis roreri</name>
    <dbReference type="NCBI Taxonomy" id="1381753"/>
    <lineage>
        <taxon>Eukaryota</taxon>
        <taxon>Fungi</taxon>
        <taxon>Dikarya</taxon>
        <taxon>Basidiomycota</taxon>
        <taxon>Agaricomycotina</taxon>
        <taxon>Agaricomycetes</taxon>
        <taxon>Agaricomycetidae</taxon>
        <taxon>Agaricales</taxon>
        <taxon>Marasmiineae</taxon>
        <taxon>Marasmiaceae</taxon>
        <taxon>Moniliophthora</taxon>
    </lineage>
</organism>
<keyword evidence="1" id="KW-0175">Coiled coil</keyword>
<evidence type="ECO:0000313" key="2">
    <source>
        <dbReference type="EMBL" id="ESK95574.1"/>
    </source>
</evidence>
<dbReference type="OrthoDB" id="3221235at2759"/>
<dbReference type="Gene3D" id="3.80.10.10">
    <property type="entry name" value="Ribonuclease Inhibitor"/>
    <property type="match status" value="1"/>
</dbReference>
<evidence type="ECO:0008006" key="4">
    <source>
        <dbReference type="Google" id="ProtNLM"/>
    </source>
</evidence>
<dbReference type="KEGG" id="mrr:Moror_12648"/>
<proteinExistence type="predicted"/>
<reference evidence="2 3" key="1">
    <citation type="journal article" date="2014" name="BMC Genomics">
        <title>Genome and secretome analysis of the hemibiotrophic fungal pathogen, Moniliophthora roreri, which causes frosty pod rot disease of cacao: mechanisms of the biotrophic and necrotrophic phases.</title>
        <authorList>
            <person name="Meinhardt L.W."/>
            <person name="Costa G.G.L."/>
            <person name="Thomazella D.P.T."/>
            <person name="Teixeira P.J.P.L."/>
            <person name="Carazzolle M.F."/>
            <person name="Schuster S.C."/>
            <person name="Carlson J.E."/>
            <person name="Guiltinan M.J."/>
            <person name="Mieczkowski P."/>
            <person name="Farmer A."/>
            <person name="Ramaraj T."/>
            <person name="Crozier J."/>
            <person name="Davis R.E."/>
            <person name="Shao J."/>
            <person name="Melnick R.L."/>
            <person name="Pereira G.A.G."/>
            <person name="Bailey B.A."/>
        </authorList>
    </citation>
    <scope>NUCLEOTIDE SEQUENCE [LARGE SCALE GENOMIC DNA]</scope>
    <source>
        <strain evidence="2 3">MCA 2997</strain>
    </source>
</reference>
<dbReference type="HOGENOM" id="CLU_018544_8_0_1"/>
<evidence type="ECO:0000313" key="3">
    <source>
        <dbReference type="Proteomes" id="UP000017559"/>
    </source>
</evidence>
<dbReference type="InterPro" id="IPR032675">
    <property type="entry name" value="LRR_dom_sf"/>
</dbReference>
<comment type="caution">
    <text evidence="2">The sequence shown here is derived from an EMBL/GenBank/DDBJ whole genome shotgun (WGS) entry which is preliminary data.</text>
</comment>
<dbReference type="Proteomes" id="UP000017559">
    <property type="component" value="Unassembled WGS sequence"/>
</dbReference>
<name>V2YV65_MONRO</name>
<dbReference type="EMBL" id="AWSO01000074">
    <property type="protein sequence ID" value="ESK95574.1"/>
    <property type="molecule type" value="Genomic_DNA"/>
</dbReference>
<keyword evidence="3" id="KW-1185">Reference proteome</keyword>
<feature type="coiled-coil region" evidence="1">
    <location>
        <begin position="43"/>
        <end position="77"/>
    </location>
</feature>
<sequence length="564" mass="64230">MYALPDPVILCRKCKNTFVPNVSHPPVPRTALLTNEYPSHTEITQMNEFLADEERELRRYEAELERLRFIVQGLEMERLAIQRRIEERRSWCAAVRRLPRELLEHIFQYTCLSTDYSLSISDEGNIIDAPPFMLYRVSSFWRAVVAHRPRLWASISVDVCHLDRDVCSLIRLYLRHSAKGTLKLRIVDSKGYSRHRDGLTLSEYLGTGGESALSLLFGLFSRCQELDLCFANDHILSVLHPYNPPIAFPSLSVLHSKITYPSVQWFWDAVCNANRLTRIRTHLSEYSRIPYGQLTYLDIHSTDINLLLRVLRECHSLGTLVVNEVCRLPLALPLVVDPPAVFRNLRSLSLTTHESPDVLAEVFASITLPSLSSVTLEYLKEWSVDVDMSTFIAMLRRSSCSDSFQAMNLRSIRGYISPSDVQLILQLSTNLTSLEVCSKGDDHPMELMENIMPQLLSDLTVHDGSILAPRLTRLAIGNKFNAAHMIDDVAELLVKTAESRSRSRLVATGRTDVFPLEGLWLSFADRPFWFSDTEMKVSPVDLEPSIHARLGDLAEDGMKCIIEW</sequence>
<protein>
    <recommendedName>
        <fullName evidence="4">F-box domain-containing protein</fullName>
    </recommendedName>
</protein>